<sequence>MKCGIPENVLVEDCDRVGRVKVLFEKVWSVKKETKGNSFRTRIRGSVCESYL</sequence>
<proteinExistence type="predicted"/>
<dbReference type="AlphaFoldDB" id="A0A2Z6LTJ0"/>
<accession>A0A2Z6LTJ0</accession>
<protein>
    <submittedName>
        <fullName evidence="1">Uncharacterized protein</fullName>
    </submittedName>
</protein>
<dbReference type="EMBL" id="DF973205">
    <property type="protein sequence ID" value="GAU19861.1"/>
    <property type="molecule type" value="Genomic_DNA"/>
</dbReference>
<organism evidence="1 2">
    <name type="scientific">Trifolium subterraneum</name>
    <name type="common">Subterranean clover</name>
    <dbReference type="NCBI Taxonomy" id="3900"/>
    <lineage>
        <taxon>Eukaryota</taxon>
        <taxon>Viridiplantae</taxon>
        <taxon>Streptophyta</taxon>
        <taxon>Embryophyta</taxon>
        <taxon>Tracheophyta</taxon>
        <taxon>Spermatophyta</taxon>
        <taxon>Magnoliopsida</taxon>
        <taxon>eudicotyledons</taxon>
        <taxon>Gunneridae</taxon>
        <taxon>Pentapetalae</taxon>
        <taxon>rosids</taxon>
        <taxon>fabids</taxon>
        <taxon>Fabales</taxon>
        <taxon>Fabaceae</taxon>
        <taxon>Papilionoideae</taxon>
        <taxon>50 kb inversion clade</taxon>
        <taxon>NPAAA clade</taxon>
        <taxon>Hologalegina</taxon>
        <taxon>IRL clade</taxon>
        <taxon>Trifolieae</taxon>
        <taxon>Trifolium</taxon>
    </lineage>
</organism>
<gene>
    <name evidence="1" type="ORF">TSUD_170870</name>
</gene>
<dbReference type="Proteomes" id="UP000242715">
    <property type="component" value="Unassembled WGS sequence"/>
</dbReference>
<evidence type="ECO:0000313" key="2">
    <source>
        <dbReference type="Proteomes" id="UP000242715"/>
    </source>
</evidence>
<keyword evidence="2" id="KW-1185">Reference proteome</keyword>
<reference evidence="2" key="1">
    <citation type="journal article" date="2017" name="Front. Plant Sci.">
        <title>Climate Clever Clovers: New Paradigm to Reduce the Environmental Footprint of Ruminants by Breeding Low Methanogenic Forages Utilizing Haplotype Variation.</title>
        <authorList>
            <person name="Kaur P."/>
            <person name="Appels R."/>
            <person name="Bayer P.E."/>
            <person name="Keeble-Gagnere G."/>
            <person name="Wang J."/>
            <person name="Hirakawa H."/>
            <person name="Shirasawa K."/>
            <person name="Vercoe P."/>
            <person name="Stefanova K."/>
            <person name="Durmic Z."/>
            <person name="Nichols P."/>
            <person name="Revell C."/>
            <person name="Isobe S.N."/>
            <person name="Edwards D."/>
            <person name="Erskine W."/>
        </authorList>
    </citation>
    <scope>NUCLEOTIDE SEQUENCE [LARGE SCALE GENOMIC DNA]</scope>
    <source>
        <strain evidence="2">cv. Daliak</strain>
    </source>
</reference>
<evidence type="ECO:0000313" key="1">
    <source>
        <dbReference type="EMBL" id="GAU19861.1"/>
    </source>
</evidence>
<name>A0A2Z6LTJ0_TRISU</name>